<reference evidence="2" key="1">
    <citation type="journal article" date="2022" name="bioRxiv">
        <title>Sequencing and chromosome-scale assembly of the giantPleurodeles waltlgenome.</title>
        <authorList>
            <person name="Brown T."/>
            <person name="Elewa A."/>
            <person name="Iarovenko S."/>
            <person name="Subramanian E."/>
            <person name="Araus A.J."/>
            <person name="Petzold A."/>
            <person name="Susuki M."/>
            <person name="Suzuki K.-i.T."/>
            <person name="Hayashi T."/>
            <person name="Toyoda A."/>
            <person name="Oliveira C."/>
            <person name="Osipova E."/>
            <person name="Leigh N.D."/>
            <person name="Simon A."/>
            <person name="Yun M.H."/>
        </authorList>
    </citation>
    <scope>NUCLEOTIDE SEQUENCE</scope>
    <source>
        <strain evidence="2">20211129_DDA</strain>
        <tissue evidence="2">Liver</tissue>
    </source>
</reference>
<name>A0AAV7LW20_PLEWA</name>
<accession>A0AAV7LW20</accession>
<evidence type="ECO:0000313" key="3">
    <source>
        <dbReference type="Proteomes" id="UP001066276"/>
    </source>
</evidence>
<organism evidence="2 3">
    <name type="scientific">Pleurodeles waltl</name>
    <name type="common">Iberian ribbed newt</name>
    <dbReference type="NCBI Taxonomy" id="8319"/>
    <lineage>
        <taxon>Eukaryota</taxon>
        <taxon>Metazoa</taxon>
        <taxon>Chordata</taxon>
        <taxon>Craniata</taxon>
        <taxon>Vertebrata</taxon>
        <taxon>Euteleostomi</taxon>
        <taxon>Amphibia</taxon>
        <taxon>Batrachia</taxon>
        <taxon>Caudata</taxon>
        <taxon>Salamandroidea</taxon>
        <taxon>Salamandridae</taxon>
        <taxon>Pleurodelinae</taxon>
        <taxon>Pleurodeles</taxon>
    </lineage>
</organism>
<gene>
    <name evidence="2" type="ORF">NDU88_000901</name>
</gene>
<proteinExistence type="predicted"/>
<dbReference type="EMBL" id="JANPWB010000014">
    <property type="protein sequence ID" value="KAJ1095745.1"/>
    <property type="molecule type" value="Genomic_DNA"/>
</dbReference>
<feature type="compositionally biased region" description="Polar residues" evidence="1">
    <location>
        <begin position="12"/>
        <end position="24"/>
    </location>
</feature>
<sequence length="72" mass="7989">MDKYAEPKMQAASENQASDTTNTPEPLLNTIMVAISNLKQTLEPKLGTVTRDVSLLRADLQKMTDKVNKARN</sequence>
<evidence type="ECO:0000256" key="1">
    <source>
        <dbReference type="SAM" id="MobiDB-lite"/>
    </source>
</evidence>
<comment type="caution">
    <text evidence="2">The sequence shown here is derived from an EMBL/GenBank/DDBJ whole genome shotgun (WGS) entry which is preliminary data.</text>
</comment>
<evidence type="ECO:0000313" key="2">
    <source>
        <dbReference type="EMBL" id="KAJ1095745.1"/>
    </source>
</evidence>
<feature type="region of interest" description="Disordered" evidence="1">
    <location>
        <begin position="1"/>
        <end position="24"/>
    </location>
</feature>
<dbReference type="Proteomes" id="UP001066276">
    <property type="component" value="Chromosome 10"/>
</dbReference>
<protein>
    <submittedName>
        <fullName evidence="2">Uncharacterized protein</fullName>
    </submittedName>
</protein>
<dbReference type="AlphaFoldDB" id="A0AAV7LW20"/>
<keyword evidence="3" id="KW-1185">Reference proteome</keyword>